<protein>
    <submittedName>
        <fullName evidence="1">Uncharacterized protein</fullName>
    </submittedName>
</protein>
<reference evidence="1 2" key="1">
    <citation type="submission" date="2019-05" db="EMBL/GenBank/DDBJ databases">
        <title>Another draft genome of Portunus trituberculatus and its Hox gene families provides insights of decapod evolution.</title>
        <authorList>
            <person name="Jeong J.-H."/>
            <person name="Song I."/>
            <person name="Kim S."/>
            <person name="Choi T."/>
            <person name="Kim D."/>
            <person name="Ryu S."/>
            <person name="Kim W."/>
        </authorList>
    </citation>
    <scope>NUCLEOTIDE SEQUENCE [LARGE SCALE GENOMIC DNA]</scope>
    <source>
        <tissue evidence="1">Muscle</tissue>
    </source>
</reference>
<name>A0A5B7HJE8_PORTR</name>
<evidence type="ECO:0000313" key="2">
    <source>
        <dbReference type="Proteomes" id="UP000324222"/>
    </source>
</evidence>
<gene>
    <name evidence="1" type="ORF">E2C01_064091</name>
</gene>
<accession>A0A5B7HJE8</accession>
<organism evidence="1 2">
    <name type="scientific">Portunus trituberculatus</name>
    <name type="common">Swimming crab</name>
    <name type="synonym">Neptunus trituberculatus</name>
    <dbReference type="NCBI Taxonomy" id="210409"/>
    <lineage>
        <taxon>Eukaryota</taxon>
        <taxon>Metazoa</taxon>
        <taxon>Ecdysozoa</taxon>
        <taxon>Arthropoda</taxon>
        <taxon>Crustacea</taxon>
        <taxon>Multicrustacea</taxon>
        <taxon>Malacostraca</taxon>
        <taxon>Eumalacostraca</taxon>
        <taxon>Eucarida</taxon>
        <taxon>Decapoda</taxon>
        <taxon>Pleocyemata</taxon>
        <taxon>Brachyura</taxon>
        <taxon>Eubrachyura</taxon>
        <taxon>Portunoidea</taxon>
        <taxon>Portunidae</taxon>
        <taxon>Portuninae</taxon>
        <taxon>Portunus</taxon>
    </lineage>
</organism>
<dbReference type="EMBL" id="VSRR010030133">
    <property type="protein sequence ID" value="MPC69859.1"/>
    <property type="molecule type" value="Genomic_DNA"/>
</dbReference>
<dbReference type="Proteomes" id="UP000324222">
    <property type="component" value="Unassembled WGS sequence"/>
</dbReference>
<evidence type="ECO:0000313" key="1">
    <source>
        <dbReference type="EMBL" id="MPC69859.1"/>
    </source>
</evidence>
<sequence>MVYSSSLYVNDRVNPLAWIAEEQNVGRLERGRAFMSFLPAASACPGSSGLLHISMSNTQLTLLPYTDKRKGGTTIRWLG</sequence>
<proteinExistence type="predicted"/>
<dbReference type="AlphaFoldDB" id="A0A5B7HJE8"/>
<keyword evidence="2" id="KW-1185">Reference proteome</keyword>
<comment type="caution">
    <text evidence="1">The sequence shown here is derived from an EMBL/GenBank/DDBJ whole genome shotgun (WGS) entry which is preliminary data.</text>
</comment>